<evidence type="ECO:0000313" key="2">
    <source>
        <dbReference type="Proteomes" id="UP001227268"/>
    </source>
</evidence>
<reference evidence="1" key="1">
    <citation type="submission" date="2023-04" db="EMBL/GenBank/DDBJ databases">
        <title>Draft Genome sequencing of Naganishia species isolated from polar environments using Oxford Nanopore Technology.</title>
        <authorList>
            <person name="Leo P."/>
            <person name="Venkateswaran K."/>
        </authorList>
    </citation>
    <scope>NUCLEOTIDE SEQUENCE</scope>
    <source>
        <strain evidence="1">MNA-CCFEE 5423</strain>
    </source>
</reference>
<accession>A0ACC2VYV9</accession>
<dbReference type="Proteomes" id="UP001227268">
    <property type="component" value="Unassembled WGS sequence"/>
</dbReference>
<evidence type="ECO:0000313" key="1">
    <source>
        <dbReference type="EMBL" id="KAJ9103981.1"/>
    </source>
</evidence>
<proteinExistence type="predicted"/>
<name>A0ACC2VYV9_9TREE</name>
<keyword evidence="2" id="KW-1185">Reference proteome</keyword>
<sequence length="836" mass="92975">MRGDSYNPPAGNDGYMSRDIYDIAGNEDMSVDRRPDAGGPPAAGYNDFRKRRRTPSPPGGARGAGRYDPRPRYFVQSGPAPGTGNGYAGGPPPPFDDRGGPYRGGWDGPAGRGDFRDREYDRGRERDHAGGYDRGYNPGYGPRRSVSPRRGPDSHWPSAGDARYPYPRDDNNRQGPGDVQRGGPEAAGPGLLDPEQSENSVSIGFFGEWYKAAHPEQLTAKDPTTGEPINIKAVIETKYDEYRKSFLVRQAKKYGVDEAMQQLRTHATRQGRVPAVQRYLEELEKGTWDEVNYDASPVPTEVRKMKDGRDANGIGKVISPSDLKLVELPPPRNQIFIKTIPPNIGRHALEAFLPSQPGFDYLAMTEPFLKKGCHRAGYIQFKENVDIDHVVAAIDRTEVKDFTLHMNVNTVNFTGRIRESPALSGSLARMKHDAAQAKAMALALENELSVSEEERKAAEAEKKSLDDVAKTTYRLLTRGSEAVQARIQRLIQEAEDADNAASAEEVSVVVDLEREKVRIELDQWVSYLRNGLNSCYYCVVPMDFPEELYHRCMRHVRITGNGEPSEEAAEDQDDENELEPEVRPAVTTDVDGQPLDIKMRPRPRVVEPNAKWSARLDSKIKLIVLPRSELNMKEYYGKNRDDEIDKIARPLIKEEEANKYRCKNCSKLFKAAEFVHKHLTTKHAELFEHLNRDLPLFDNFILDPKHVVPLQDQPASVNDKPVSRPLHPPYDPSTATATGRFSARFMDRGGRGRGRGYAGRPGDSPGHRGNFGNFNSPRGGYRGSRDGPPMGAPMNLTPGREDPRAKRGRVSYKDLDAAPAAVSRGTADTGGGGLDY</sequence>
<organism evidence="1 2">
    <name type="scientific">Naganishia friedmannii</name>
    <dbReference type="NCBI Taxonomy" id="89922"/>
    <lineage>
        <taxon>Eukaryota</taxon>
        <taxon>Fungi</taxon>
        <taxon>Dikarya</taxon>
        <taxon>Basidiomycota</taxon>
        <taxon>Agaricomycotina</taxon>
        <taxon>Tremellomycetes</taxon>
        <taxon>Filobasidiales</taxon>
        <taxon>Filobasidiaceae</taxon>
        <taxon>Naganishia</taxon>
    </lineage>
</organism>
<dbReference type="EMBL" id="JASBWT010000006">
    <property type="protein sequence ID" value="KAJ9103981.1"/>
    <property type="molecule type" value="Genomic_DNA"/>
</dbReference>
<comment type="caution">
    <text evidence="1">The sequence shown here is derived from an EMBL/GenBank/DDBJ whole genome shotgun (WGS) entry which is preliminary data.</text>
</comment>
<protein>
    <submittedName>
        <fullName evidence="1">Uncharacterized protein</fullName>
    </submittedName>
</protein>
<gene>
    <name evidence="1" type="ORF">QFC21_002444</name>
</gene>